<evidence type="ECO:0000313" key="2">
    <source>
        <dbReference type="Proteomes" id="UP000828390"/>
    </source>
</evidence>
<sequence length="104" mass="12217">MRDFNTITCSSSEYEEMVDSDIDLDGNFNIHTEMESKNEHLTHDGHKIECIEYQELPIIKVNEFRFCELKPEVNKDVITAVDSSCQEQVRNIHIKHETQVENYP</sequence>
<organism evidence="1 2">
    <name type="scientific">Dreissena polymorpha</name>
    <name type="common">Zebra mussel</name>
    <name type="synonym">Mytilus polymorpha</name>
    <dbReference type="NCBI Taxonomy" id="45954"/>
    <lineage>
        <taxon>Eukaryota</taxon>
        <taxon>Metazoa</taxon>
        <taxon>Spiralia</taxon>
        <taxon>Lophotrochozoa</taxon>
        <taxon>Mollusca</taxon>
        <taxon>Bivalvia</taxon>
        <taxon>Autobranchia</taxon>
        <taxon>Heteroconchia</taxon>
        <taxon>Euheterodonta</taxon>
        <taxon>Imparidentia</taxon>
        <taxon>Neoheterodontei</taxon>
        <taxon>Myida</taxon>
        <taxon>Dreissenoidea</taxon>
        <taxon>Dreissenidae</taxon>
        <taxon>Dreissena</taxon>
    </lineage>
</organism>
<accession>A0A9D4GTD3</accession>
<reference evidence="1" key="1">
    <citation type="journal article" date="2019" name="bioRxiv">
        <title>The Genome of the Zebra Mussel, Dreissena polymorpha: A Resource for Invasive Species Research.</title>
        <authorList>
            <person name="McCartney M.A."/>
            <person name="Auch B."/>
            <person name="Kono T."/>
            <person name="Mallez S."/>
            <person name="Zhang Y."/>
            <person name="Obille A."/>
            <person name="Becker A."/>
            <person name="Abrahante J.E."/>
            <person name="Garbe J."/>
            <person name="Badalamenti J.P."/>
            <person name="Herman A."/>
            <person name="Mangelson H."/>
            <person name="Liachko I."/>
            <person name="Sullivan S."/>
            <person name="Sone E.D."/>
            <person name="Koren S."/>
            <person name="Silverstein K.A.T."/>
            <person name="Beckman K.B."/>
            <person name="Gohl D.M."/>
        </authorList>
    </citation>
    <scope>NUCLEOTIDE SEQUENCE</scope>
    <source>
        <strain evidence="1">Duluth1</strain>
        <tissue evidence="1">Whole animal</tissue>
    </source>
</reference>
<evidence type="ECO:0000313" key="1">
    <source>
        <dbReference type="EMBL" id="KAH3819602.1"/>
    </source>
</evidence>
<dbReference type="Proteomes" id="UP000828390">
    <property type="component" value="Unassembled WGS sequence"/>
</dbReference>
<proteinExistence type="predicted"/>
<reference evidence="1" key="2">
    <citation type="submission" date="2020-11" db="EMBL/GenBank/DDBJ databases">
        <authorList>
            <person name="McCartney M.A."/>
            <person name="Auch B."/>
            <person name="Kono T."/>
            <person name="Mallez S."/>
            <person name="Becker A."/>
            <person name="Gohl D.M."/>
            <person name="Silverstein K.A.T."/>
            <person name="Koren S."/>
            <person name="Bechman K.B."/>
            <person name="Herman A."/>
            <person name="Abrahante J.E."/>
            <person name="Garbe J."/>
        </authorList>
    </citation>
    <scope>NUCLEOTIDE SEQUENCE</scope>
    <source>
        <strain evidence="1">Duluth1</strain>
        <tissue evidence="1">Whole animal</tissue>
    </source>
</reference>
<dbReference type="AlphaFoldDB" id="A0A9D4GTD3"/>
<comment type="caution">
    <text evidence="1">The sequence shown here is derived from an EMBL/GenBank/DDBJ whole genome shotgun (WGS) entry which is preliminary data.</text>
</comment>
<keyword evidence="2" id="KW-1185">Reference proteome</keyword>
<name>A0A9D4GTD3_DREPO</name>
<protein>
    <submittedName>
        <fullName evidence="1">Uncharacterized protein</fullName>
    </submittedName>
</protein>
<dbReference type="EMBL" id="JAIWYP010000005">
    <property type="protein sequence ID" value="KAH3819602.1"/>
    <property type="molecule type" value="Genomic_DNA"/>
</dbReference>
<gene>
    <name evidence="1" type="ORF">DPMN_121341</name>
</gene>